<reference evidence="1 2" key="1">
    <citation type="submission" date="2021-06" db="EMBL/GenBank/DDBJ databases">
        <authorList>
            <person name="Kallberg Y."/>
            <person name="Tangrot J."/>
            <person name="Rosling A."/>
        </authorList>
    </citation>
    <scope>NUCLEOTIDE SEQUENCE [LARGE SCALE GENOMIC DNA]</scope>
    <source>
        <strain evidence="1 2">120-4 pot B 10/14</strain>
    </source>
</reference>
<comment type="caution">
    <text evidence="1">The sequence shown here is derived from an EMBL/GenBank/DDBJ whole genome shotgun (WGS) entry which is preliminary data.</text>
</comment>
<feature type="non-terminal residue" evidence="1">
    <location>
        <position position="72"/>
    </location>
</feature>
<gene>
    <name evidence="1" type="ORF">GMARGA_LOCUS33609</name>
</gene>
<feature type="non-terminal residue" evidence="1">
    <location>
        <position position="1"/>
    </location>
</feature>
<name>A0ABN7WPP2_GIGMA</name>
<proteinExistence type="predicted"/>
<dbReference type="EMBL" id="CAJVQB010056408">
    <property type="protein sequence ID" value="CAG8837671.1"/>
    <property type="molecule type" value="Genomic_DNA"/>
</dbReference>
<accession>A0ABN7WPP2</accession>
<evidence type="ECO:0000313" key="2">
    <source>
        <dbReference type="Proteomes" id="UP000789901"/>
    </source>
</evidence>
<organism evidence="1 2">
    <name type="scientific">Gigaspora margarita</name>
    <dbReference type="NCBI Taxonomy" id="4874"/>
    <lineage>
        <taxon>Eukaryota</taxon>
        <taxon>Fungi</taxon>
        <taxon>Fungi incertae sedis</taxon>
        <taxon>Mucoromycota</taxon>
        <taxon>Glomeromycotina</taxon>
        <taxon>Glomeromycetes</taxon>
        <taxon>Diversisporales</taxon>
        <taxon>Gigasporaceae</taxon>
        <taxon>Gigaspora</taxon>
    </lineage>
</organism>
<evidence type="ECO:0000313" key="1">
    <source>
        <dbReference type="EMBL" id="CAG8837671.1"/>
    </source>
</evidence>
<dbReference type="Proteomes" id="UP000789901">
    <property type="component" value="Unassembled WGS sequence"/>
</dbReference>
<keyword evidence="2" id="KW-1185">Reference proteome</keyword>
<sequence>FGKSFGIWETFQILKVDLGRNTSGDKEKYKNWFRFNVRINLSFMCGFVEKNYELLWVQLKFNASFKIKESFH</sequence>
<protein>
    <submittedName>
        <fullName evidence="1">21414_t:CDS:1</fullName>
    </submittedName>
</protein>